<name>A0A124SMX9_BURCE</name>
<evidence type="ECO:0000313" key="4">
    <source>
        <dbReference type="Proteomes" id="UP000069001"/>
    </source>
</evidence>
<feature type="domain" description="DNA-binding protein H-NS-like C-terminal" evidence="2">
    <location>
        <begin position="65"/>
        <end position="88"/>
    </location>
</feature>
<dbReference type="Proteomes" id="UP000069001">
    <property type="component" value="Unassembled WGS sequence"/>
</dbReference>
<dbReference type="Pfam" id="PF00816">
    <property type="entry name" value="Histone_HNS"/>
    <property type="match status" value="1"/>
</dbReference>
<proteinExistence type="predicted"/>
<keyword evidence="1" id="KW-0175">Coiled coil</keyword>
<organism evidence="3 4">
    <name type="scientific">Burkholderia cepacia</name>
    <name type="common">Pseudomonas cepacia</name>
    <dbReference type="NCBI Taxonomy" id="292"/>
    <lineage>
        <taxon>Bacteria</taxon>
        <taxon>Pseudomonadati</taxon>
        <taxon>Pseudomonadota</taxon>
        <taxon>Betaproteobacteria</taxon>
        <taxon>Burkholderiales</taxon>
        <taxon>Burkholderiaceae</taxon>
        <taxon>Burkholderia</taxon>
        <taxon>Burkholderia cepacia complex</taxon>
    </lineage>
</organism>
<protein>
    <submittedName>
        <fullName evidence="3">Histone</fullName>
    </submittedName>
</protein>
<dbReference type="AlphaFoldDB" id="A0A124SMX9"/>
<dbReference type="RefSeq" id="WP_059730722.1">
    <property type="nucleotide sequence ID" value="NZ_LOYH01000069.1"/>
</dbReference>
<dbReference type="SUPFAM" id="SSF81273">
    <property type="entry name" value="H-NS histone-like proteins"/>
    <property type="match status" value="1"/>
</dbReference>
<feature type="coiled-coil region" evidence="1">
    <location>
        <begin position="6"/>
        <end position="38"/>
    </location>
</feature>
<dbReference type="InterPro" id="IPR037150">
    <property type="entry name" value="H-NS_C_dom_sf"/>
</dbReference>
<evidence type="ECO:0000256" key="1">
    <source>
        <dbReference type="SAM" id="Coils"/>
    </source>
</evidence>
<comment type="caution">
    <text evidence="3">The sequence shown here is derived from an EMBL/GenBank/DDBJ whole genome shotgun (WGS) entry which is preliminary data.</text>
</comment>
<evidence type="ECO:0000313" key="3">
    <source>
        <dbReference type="EMBL" id="KVK79172.1"/>
    </source>
</evidence>
<sequence length="110" mass="12458">MEAHTLHALQAELHTLDIQLANARVQEKKAALAAFKEQVALYDISQQEVLSALGYVQARSRRAPAQYYDPSSGLSWSGRGPRPKWLIDKNLDDYRIDRAPKPWWPGEESA</sequence>
<dbReference type="EMBL" id="LOYH01000069">
    <property type="protein sequence ID" value="KVK79172.1"/>
    <property type="molecule type" value="Genomic_DNA"/>
</dbReference>
<dbReference type="InterPro" id="IPR027444">
    <property type="entry name" value="H-NS_C_dom"/>
</dbReference>
<dbReference type="GO" id="GO:0003677">
    <property type="term" value="F:DNA binding"/>
    <property type="evidence" value="ECO:0007669"/>
    <property type="project" value="InterPro"/>
</dbReference>
<dbReference type="Gene3D" id="4.10.430.10">
    <property type="entry name" value="Histone-like protein H-NS, C-terminal domain"/>
    <property type="match status" value="1"/>
</dbReference>
<gene>
    <name evidence="3" type="ORF">WS90_19600</name>
</gene>
<accession>A0A124SMX9</accession>
<reference evidence="3 4" key="1">
    <citation type="submission" date="2015-11" db="EMBL/GenBank/DDBJ databases">
        <title>Expanding the genomic diversity of Burkholderia species for the development of highly accurate diagnostics.</title>
        <authorList>
            <person name="Sahl J."/>
            <person name="Keim P."/>
            <person name="Wagner D."/>
        </authorList>
    </citation>
    <scope>NUCLEOTIDE SEQUENCE [LARGE SCALE GENOMIC DNA]</scope>
    <source>
        <strain evidence="3 4">MSMB1302</strain>
    </source>
</reference>
<evidence type="ECO:0000259" key="2">
    <source>
        <dbReference type="Pfam" id="PF00816"/>
    </source>
</evidence>